<evidence type="ECO:0000313" key="5">
    <source>
        <dbReference type="Proteomes" id="UP000294830"/>
    </source>
</evidence>
<reference evidence="4 5" key="1">
    <citation type="submission" date="2019-03" db="EMBL/GenBank/DDBJ databases">
        <title>Genomic Encyclopedia of Archaeal and Bacterial Type Strains, Phase II (KMG-II): from individual species to whole genera.</title>
        <authorList>
            <person name="Goeker M."/>
        </authorList>
    </citation>
    <scope>NUCLEOTIDE SEQUENCE [LARGE SCALE GENOMIC DNA]</scope>
    <source>
        <strain evidence="4 5">RL-C</strain>
    </source>
</reference>
<dbReference type="AlphaFoldDB" id="A0A4R2EVE6"/>
<dbReference type="Gene3D" id="3.40.50.11420">
    <property type="match status" value="1"/>
</dbReference>
<dbReference type="GO" id="GO:0002098">
    <property type="term" value="P:tRNA wobble uridine modification"/>
    <property type="evidence" value="ECO:0007669"/>
    <property type="project" value="TreeGrafter"/>
</dbReference>
<evidence type="ECO:0000259" key="3">
    <source>
        <dbReference type="Pfam" id="PF18133"/>
    </source>
</evidence>
<dbReference type="NCBIfam" id="TIGR03918">
    <property type="entry name" value="GTP_HydF"/>
    <property type="match status" value="1"/>
</dbReference>
<dbReference type="Gene3D" id="3.40.50.300">
    <property type="entry name" value="P-loop containing nucleotide triphosphate hydrolases"/>
    <property type="match status" value="1"/>
</dbReference>
<dbReference type="GO" id="GO:0005525">
    <property type="term" value="F:GTP binding"/>
    <property type="evidence" value="ECO:0007669"/>
    <property type="project" value="InterPro"/>
</dbReference>
<name>A0A4R2EVE6_9BACT</name>
<keyword evidence="5" id="KW-1185">Reference proteome</keyword>
<feature type="domain" description="Hydrogen maturase F dimerization" evidence="2">
    <location>
        <begin position="178"/>
        <end position="275"/>
    </location>
</feature>
<comment type="caution">
    <text evidence="4">The sequence shown here is derived from an EMBL/GenBank/DDBJ whole genome shotgun (WGS) entry which is preliminary data.</text>
</comment>
<dbReference type="Proteomes" id="UP000294830">
    <property type="component" value="Unassembled WGS sequence"/>
</dbReference>
<organism evidence="4 5">
    <name type="scientific">Acetobacteroides hydrogenigenes</name>
    <dbReference type="NCBI Taxonomy" id="979970"/>
    <lineage>
        <taxon>Bacteria</taxon>
        <taxon>Pseudomonadati</taxon>
        <taxon>Bacteroidota</taxon>
        <taxon>Bacteroidia</taxon>
        <taxon>Bacteroidales</taxon>
        <taxon>Rikenellaceae</taxon>
        <taxon>Acetobacteroides</taxon>
    </lineage>
</organism>
<dbReference type="InterPro" id="IPR041606">
    <property type="entry name" value="HydF_dimer"/>
</dbReference>
<dbReference type="InterPro" id="IPR005225">
    <property type="entry name" value="Small_GTP-bd"/>
</dbReference>
<evidence type="ECO:0000259" key="2">
    <source>
        <dbReference type="Pfam" id="PF18128"/>
    </source>
</evidence>
<dbReference type="InterPro" id="IPR006073">
    <property type="entry name" value="GTP-bd"/>
</dbReference>
<dbReference type="GO" id="GO:0030488">
    <property type="term" value="P:tRNA methylation"/>
    <property type="evidence" value="ECO:0007669"/>
    <property type="project" value="TreeGrafter"/>
</dbReference>
<accession>A0A4R2EVE6</accession>
<dbReference type="PANTHER" id="PTHR42714:SF6">
    <property type="entry name" value="TRANSLATION INITIATION FACTOR IF-2"/>
    <property type="match status" value="1"/>
</dbReference>
<sequence length="399" mass="43844">MTKTRDNKPHIGIYGRRNNGKSTIINLIAGQDVAIVSNHAGTTTDPVKKSVEILNLGPIVLVDTAGIDDEGELGKKRIEKTRESIKIVDLALLVTSNNQFGDYEKSLIDEFNAYNTPFIVVHNMADVAKASDAFAQTFTSKKIPFVEVSARNGEGFDKLVENIKANMPDSAYTTPSMFKGIIKKNDIVLLITPIDTEAPAGRMILPQVQAIRDTLDNDAVAITLKESAVEHFLKTTGIKPALAVTDSQIFDRANTLIPDEIPLTSFSITLSRLKGPFHEFIKGTPKIANLKDGDRVLILESCTHHTSCDDIGRYKIPRWIKEFTAKQVEFDVVSGLSSLNRPISDYAIVIQCGGCMITRKQLHNRLKAAIEVGIPVTNYGMAIAYIKGIFERATAPFSE</sequence>
<dbReference type="InterPro" id="IPR027417">
    <property type="entry name" value="P-loop_NTPase"/>
</dbReference>
<dbReference type="RefSeq" id="WP_131837902.1">
    <property type="nucleotide sequence ID" value="NZ_SLWB01000001.1"/>
</dbReference>
<dbReference type="Pfam" id="PF18133">
    <property type="entry name" value="HydF_tetramer"/>
    <property type="match status" value="1"/>
</dbReference>
<dbReference type="InterPro" id="IPR023873">
    <property type="entry name" value="FeFe-hyd_GTPase_HydF"/>
</dbReference>
<dbReference type="Gene3D" id="3.40.50.11410">
    <property type="match status" value="1"/>
</dbReference>
<protein>
    <submittedName>
        <fullName evidence="4">[FeFe] hydrogenase H-cluster maturation GTPase HydF</fullName>
    </submittedName>
</protein>
<dbReference type="InterPro" id="IPR040644">
    <property type="entry name" value="HydF_tetramer"/>
</dbReference>
<evidence type="ECO:0000313" key="4">
    <source>
        <dbReference type="EMBL" id="TCN73124.1"/>
    </source>
</evidence>
<evidence type="ECO:0000259" key="1">
    <source>
        <dbReference type="Pfam" id="PF01926"/>
    </source>
</evidence>
<dbReference type="SUPFAM" id="SSF52540">
    <property type="entry name" value="P-loop containing nucleoside triphosphate hydrolases"/>
    <property type="match status" value="1"/>
</dbReference>
<dbReference type="GO" id="GO:0005737">
    <property type="term" value="C:cytoplasm"/>
    <property type="evidence" value="ECO:0007669"/>
    <property type="project" value="TreeGrafter"/>
</dbReference>
<dbReference type="EMBL" id="SLWB01000001">
    <property type="protein sequence ID" value="TCN73124.1"/>
    <property type="molecule type" value="Genomic_DNA"/>
</dbReference>
<gene>
    <name evidence="4" type="ORF">CLV25_101342</name>
</gene>
<feature type="domain" description="Hydrogen maturase F tetramerization" evidence="3">
    <location>
        <begin position="279"/>
        <end position="395"/>
    </location>
</feature>
<dbReference type="Pfam" id="PF18128">
    <property type="entry name" value="HydF_dimer"/>
    <property type="match status" value="1"/>
</dbReference>
<dbReference type="NCBIfam" id="TIGR00231">
    <property type="entry name" value="small_GTP"/>
    <property type="match status" value="1"/>
</dbReference>
<dbReference type="PANTHER" id="PTHR42714">
    <property type="entry name" value="TRNA MODIFICATION GTPASE GTPBP3"/>
    <property type="match status" value="1"/>
</dbReference>
<dbReference type="OrthoDB" id="9811338at2"/>
<feature type="domain" description="G" evidence="1">
    <location>
        <begin position="10"/>
        <end position="123"/>
    </location>
</feature>
<dbReference type="CDD" id="cd00880">
    <property type="entry name" value="Era_like"/>
    <property type="match status" value="1"/>
</dbReference>
<proteinExistence type="predicted"/>
<dbReference type="Pfam" id="PF01926">
    <property type="entry name" value="MMR_HSR1"/>
    <property type="match status" value="1"/>
</dbReference>